<evidence type="ECO:0000256" key="7">
    <source>
        <dbReference type="ARBA" id="ARBA00022824"/>
    </source>
</evidence>
<evidence type="ECO:0000256" key="8">
    <source>
        <dbReference type="ARBA" id="ARBA00022989"/>
    </source>
</evidence>
<keyword evidence="12" id="KW-0732">Signal</keyword>
<keyword evidence="9 11" id="KW-0472">Membrane</keyword>
<dbReference type="AlphaFoldDB" id="A0A8T2JNI7"/>
<keyword evidence="3" id="KW-0337">GPI-anchor biosynthesis</keyword>
<evidence type="ECO:0000313" key="14">
    <source>
        <dbReference type="Proteomes" id="UP000812440"/>
    </source>
</evidence>
<protein>
    <recommendedName>
        <fullName evidence="11">Mannosyltransferase</fullName>
        <ecNumber evidence="11">2.4.1.-</ecNumber>
    </recommendedName>
</protein>
<name>A0A8T2JNI7_9PIPI</name>
<feature type="signal peptide" evidence="12">
    <location>
        <begin position="1"/>
        <end position="18"/>
    </location>
</feature>
<gene>
    <name evidence="13" type="ORF">GDO86_010028</name>
</gene>
<dbReference type="GO" id="GO:0000026">
    <property type="term" value="F:alpha-1,2-mannosyltransferase activity"/>
    <property type="evidence" value="ECO:0007669"/>
    <property type="project" value="TreeGrafter"/>
</dbReference>
<evidence type="ECO:0000256" key="2">
    <source>
        <dbReference type="ARBA" id="ARBA00004687"/>
    </source>
</evidence>
<evidence type="ECO:0000256" key="10">
    <source>
        <dbReference type="ARBA" id="ARBA00038466"/>
    </source>
</evidence>
<reference evidence="13" key="1">
    <citation type="thesis" date="2020" institute="ProQuest LLC" country="789 East Eisenhower Parkway, Ann Arbor, MI, USA">
        <title>Comparative Genomics and Chromosome Evolution.</title>
        <authorList>
            <person name="Mudd A.B."/>
        </authorList>
    </citation>
    <scope>NUCLEOTIDE SEQUENCE</scope>
    <source>
        <strain evidence="13">Female2</strain>
        <tissue evidence="13">Blood</tissue>
    </source>
</reference>
<dbReference type="EMBL" id="JAACNH010000004">
    <property type="protein sequence ID" value="KAG8445103.1"/>
    <property type="molecule type" value="Genomic_DNA"/>
</dbReference>
<sequence>MEAKILWGALSLLRIVWCLLPQPGYIHPDEFFQSPEVIAGDILDLEINRPWEFQPAFACRTVLFPLLTSGVAFWIIKIFHPICTVKTFSSSYVLLVIPRLFITILSFLVDYFVYRIAPIWGSDCWKALNLLAASYVTLVFYTRTTSNAIEGIMFALILFITRPGINLKNQCKLRSGLLIGIVLAAGFFNRPTFLGFAFIPVLYWAGKCNNTLFSFKTAFVHILQLLPTFVITAIIFIVSDTVYYRGFYLFSVCRTQTSTDCVLQNIVLTPLNFLRYNLNPENLAVHGTHPPITHLAVNAVMLFGSLHLSAASEVVKLIIYTTVWRMKSNHSDYKKSFTQQHCLLLCFYFMPLILLSLFKHQEPRFLIPLLLPLILFASQHNQKIHLKCVIIFNILGALFFGTLHQGGLVPSLAHIQRTVHSACLQNNSSHYTVLFTHTYMPPKHLFFLKKGQNSVRVIDLAGFDKDHLCQKLIEMKSDLLTRTMLQDQRKQVFLIVFPGTIAPVVDNCKLVIKEKIFFFPHLSMEDPPHIGHMLKDKVLNLLALHLVEVNIPER</sequence>
<feature type="transmembrane region" description="Helical" evidence="11">
    <location>
        <begin position="295"/>
        <end position="320"/>
    </location>
</feature>
<dbReference type="PANTHER" id="PTHR22760:SF3">
    <property type="entry name" value="GPI MANNOSYLTRANSFERASE 4"/>
    <property type="match status" value="1"/>
</dbReference>
<feature type="transmembrane region" description="Helical" evidence="11">
    <location>
        <begin position="148"/>
        <end position="165"/>
    </location>
</feature>
<feature type="chain" id="PRO_5036275746" description="Mannosyltransferase" evidence="12">
    <location>
        <begin position="19"/>
        <end position="554"/>
    </location>
</feature>
<evidence type="ECO:0000313" key="13">
    <source>
        <dbReference type="EMBL" id="KAG8445103.1"/>
    </source>
</evidence>
<dbReference type="InterPro" id="IPR005599">
    <property type="entry name" value="GPI_mannosylTrfase"/>
</dbReference>
<organism evidence="13 14">
    <name type="scientific">Hymenochirus boettgeri</name>
    <name type="common">Congo dwarf clawed frog</name>
    <dbReference type="NCBI Taxonomy" id="247094"/>
    <lineage>
        <taxon>Eukaryota</taxon>
        <taxon>Metazoa</taxon>
        <taxon>Chordata</taxon>
        <taxon>Craniata</taxon>
        <taxon>Vertebrata</taxon>
        <taxon>Euteleostomi</taxon>
        <taxon>Amphibia</taxon>
        <taxon>Batrachia</taxon>
        <taxon>Anura</taxon>
        <taxon>Pipoidea</taxon>
        <taxon>Pipidae</taxon>
        <taxon>Pipinae</taxon>
        <taxon>Hymenochirus</taxon>
    </lineage>
</organism>
<keyword evidence="5" id="KW-0808">Transferase</keyword>
<keyword evidence="7 11" id="KW-0256">Endoplasmic reticulum</keyword>
<dbReference type="Proteomes" id="UP000812440">
    <property type="component" value="Chromosome 5"/>
</dbReference>
<keyword evidence="4 11" id="KW-0328">Glycosyltransferase</keyword>
<proteinExistence type="inferred from homology"/>
<evidence type="ECO:0000256" key="9">
    <source>
        <dbReference type="ARBA" id="ARBA00023136"/>
    </source>
</evidence>
<feature type="transmembrane region" description="Helical" evidence="11">
    <location>
        <begin position="341"/>
        <end position="358"/>
    </location>
</feature>
<keyword evidence="6 11" id="KW-0812">Transmembrane</keyword>
<evidence type="ECO:0000256" key="12">
    <source>
        <dbReference type="SAM" id="SignalP"/>
    </source>
</evidence>
<evidence type="ECO:0000256" key="4">
    <source>
        <dbReference type="ARBA" id="ARBA00022676"/>
    </source>
</evidence>
<feature type="transmembrane region" description="Helical" evidence="11">
    <location>
        <begin position="92"/>
        <end position="113"/>
    </location>
</feature>
<accession>A0A8T2JNI7</accession>
<comment type="subcellular location">
    <subcellularLocation>
        <location evidence="1 11">Endoplasmic reticulum membrane</location>
        <topology evidence="1 11">Multi-pass membrane protein</topology>
    </subcellularLocation>
</comment>
<evidence type="ECO:0000256" key="1">
    <source>
        <dbReference type="ARBA" id="ARBA00004477"/>
    </source>
</evidence>
<feature type="transmembrane region" description="Helical" evidence="11">
    <location>
        <begin position="388"/>
        <end position="408"/>
    </location>
</feature>
<feature type="transmembrane region" description="Helical" evidence="11">
    <location>
        <begin position="62"/>
        <end position="80"/>
    </location>
</feature>
<evidence type="ECO:0000256" key="11">
    <source>
        <dbReference type="RuleBase" id="RU363075"/>
    </source>
</evidence>
<dbReference type="Pfam" id="PF03901">
    <property type="entry name" value="Glyco_transf_22"/>
    <property type="match status" value="1"/>
</dbReference>
<dbReference type="GO" id="GO:0005789">
    <property type="term" value="C:endoplasmic reticulum membrane"/>
    <property type="evidence" value="ECO:0007669"/>
    <property type="project" value="UniProtKB-SubCell"/>
</dbReference>
<comment type="caution">
    <text evidence="13">The sequence shown here is derived from an EMBL/GenBank/DDBJ whole genome shotgun (WGS) entry which is preliminary data.</text>
</comment>
<comment type="similarity">
    <text evidence="10">Belongs to the glycosyltransferase 22 family. PIGZ subfamily.</text>
</comment>
<dbReference type="EC" id="2.4.1.-" evidence="11"/>
<comment type="pathway">
    <text evidence="2">Glycolipid biosynthesis; glycosylphosphatidylinositol-anchor biosynthesis.</text>
</comment>
<dbReference type="OrthoDB" id="10066429at2759"/>
<keyword evidence="14" id="KW-1185">Reference proteome</keyword>
<evidence type="ECO:0000256" key="6">
    <source>
        <dbReference type="ARBA" id="ARBA00022692"/>
    </source>
</evidence>
<dbReference type="PANTHER" id="PTHR22760">
    <property type="entry name" value="GLYCOSYLTRANSFERASE"/>
    <property type="match status" value="1"/>
</dbReference>
<dbReference type="EMBL" id="JAACNH010000004">
    <property type="protein sequence ID" value="KAG8445102.1"/>
    <property type="molecule type" value="Genomic_DNA"/>
</dbReference>
<feature type="transmembrane region" description="Helical" evidence="11">
    <location>
        <begin position="177"/>
        <end position="206"/>
    </location>
</feature>
<evidence type="ECO:0000256" key="3">
    <source>
        <dbReference type="ARBA" id="ARBA00022502"/>
    </source>
</evidence>
<evidence type="ECO:0000256" key="5">
    <source>
        <dbReference type="ARBA" id="ARBA00022679"/>
    </source>
</evidence>
<dbReference type="GO" id="GO:0006506">
    <property type="term" value="P:GPI anchor biosynthetic process"/>
    <property type="evidence" value="ECO:0007669"/>
    <property type="project" value="UniProtKB-KW"/>
</dbReference>
<keyword evidence="8 11" id="KW-1133">Transmembrane helix</keyword>
<feature type="transmembrane region" description="Helical" evidence="11">
    <location>
        <begin position="218"/>
        <end position="238"/>
    </location>
</feature>